<gene>
    <name evidence="1" type="ORF">Q664_52680</name>
</gene>
<sequence length="119" mass="12385">MAENLEQLVTELVAATKAAGELGDRLTRLAMDASNLGGHPLGVTVLQQAEAAQYAVATTLGVALLRLEQARKGLPVSPVSEALAAGRCRMCLGVPTRIGSHHVWCPNAARATDDEASRG</sequence>
<accession>A0A084SE01</accession>
<name>A0A084SE01_9BACT</name>
<evidence type="ECO:0000313" key="1">
    <source>
        <dbReference type="EMBL" id="KFA86686.1"/>
    </source>
</evidence>
<dbReference type="EMBL" id="JPMI01000431">
    <property type="protein sequence ID" value="KFA86686.1"/>
    <property type="molecule type" value="Genomic_DNA"/>
</dbReference>
<comment type="caution">
    <text evidence="1">The sequence shown here is derived from an EMBL/GenBank/DDBJ whole genome shotgun (WGS) entry which is preliminary data.</text>
</comment>
<protein>
    <submittedName>
        <fullName evidence="1">Uncharacterized protein</fullName>
    </submittedName>
</protein>
<evidence type="ECO:0000313" key="2">
    <source>
        <dbReference type="Proteomes" id="UP000028547"/>
    </source>
</evidence>
<dbReference type="AlphaFoldDB" id="A0A084SE01"/>
<dbReference type="RefSeq" id="WP_043414915.1">
    <property type="nucleotide sequence ID" value="NZ_JPMI01000431.1"/>
</dbReference>
<organism evidence="1 2">
    <name type="scientific">Archangium violaceum Cb vi76</name>
    <dbReference type="NCBI Taxonomy" id="1406225"/>
    <lineage>
        <taxon>Bacteria</taxon>
        <taxon>Pseudomonadati</taxon>
        <taxon>Myxococcota</taxon>
        <taxon>Myxococcia</taxon>
        <taxon>Myxococcales</taxon>
        <taxon>Cystobacterineae</taxon>
        <taxon>Archangiaceae</taxon>
        <taxon>Archangium</taxon>
    </lineage>
</organism>
<proteinExistence type="predicted"/>
<dbReference type="Proteomes" id="UP000028547">
    <property type="component" value="Unassembled WGS sequence"/>
</dbReference>
<reference evidence="1 2" key="1">
    <citation type="submission" date="2014-07" db="EMBL/GenBank/DDBJ databases">
        <title>Draft Genome Sequence of Gephyronic Acid Producer, Cystobacter violaceus Strain Cb vi76.</title>
        <authorList>
            <person name="Stevens D.C."/>
            <person name="Young J."/>
            <person name="Carmichael R."/>
            <person name="Tan J."/>
            <person name="Taylor R.E."/>
        </authorList>
    </citation>
    <scope>NUCLEOTIDE SEQUENCE [LARGE SCALE GENOMIC DNA]</scope>
    <source>
        <strain evidence="1 2">Cb vi76</strain>
    </source>
</reference>